<proteinExistence type="predicted"/>
<dbReference type="AlphaFoldDB" id="A0A8J3VIJ6"/>
<reference evidence="2" key="1">
    <citation type="submission" date="2021-01" db="EMBL/GenBank/DDBJ databases">
        <title>Whole genome shotgun sequence of Rhizocola hellebori NBRC 109834.</title>
        <authorList>
            <person name="Komaki H."/>
            <person name="Tamura T."/>
        </authorList>
    </citation>
    <scope>NUCLEOTIDE SEQUENCE</scope>
    <source>
        <strain evidence="2">NBRC 109834</strain>
    </source>
</reference>
<evidence type="ECO:0000313" key="3">
    <source>
        <dbReference type="Proteomes" id="UP000612899"/>
    </source>
</evidence>
<protein>
    <submittedName>
        <fullName evidence="2">Uncharacterized protein</fullName>
    </submittedName>
</protein>
<name>A0A8J3VIJ6_9ACTN</name>
<feature type="region of interest" description="Disordered" evidence="1">
    <location>
        <begin position="1"/>
        <end position="22"/>
    </location>
</feature>
<dbReference type="EMBL" id="BONY01000037">
    <property type="protein sequence ID" value="GIH07467.1"/>
    <property type="molecule type" value="Genomic_DNA"/>
</dbReference>
<sequence>MDAAQGWPDPVLGRSGQRNPKADSRYRVHMSLADPAPEQDTWWMNYLKGIQRRPGWSVARLARESNGQLSLNTIKRMTYGTKRRVDVSTVRLIATIVGDDPEDVVRQAVASLIVEPEPAPSQSVDPRLHGLDPNSTIVRHIMLLPVDEETRGFMLDRQREKQAERLRQEQAELAELDYFARKLGQDVAVEAYFEAREQARREQANGVD</sequence>
<evidence type="ECO:0000313" key="2">
    <source>
        <dbReference type="EMBL" id="GIH07467.1"/>
    </source>
</evidence>
<evidence type="ECO:0000256" key="1">
    <source>
        <dbReference type="SAM" id="MobiDB-lite"/>
    </source>
</evidence>
<keyword evidence="3" id="KW-1185">Reference proteome</keyword>
<gene>
    <name evidence="2" type="ORF">Rhe02_55340</name>
</gene>
<comment type="caution">
    <text evidence="2">The sequence shown here is derived from an EMBL/GenBank/DDBJ whole genome shotgun (WGS) entry which is preliminary data.</text>
</comment>
<organism evidence="2 3">
    <name type="scientific">Rhizocola hellebori</name>
    <dbReference type="NCBI Taxonomy" id="1392758"/>
    <lineage>
        <taxon>Bacteria</taxon>
        <taxon>Bacillati</taxon>
        <taxon>Actinomycetota</taxon>
        <taxon>Actinomycetes</taxon>
        <taxon>Micromonosporales</taxon>
        <taxon>Micromonosporaceae</taxon>
        <taxon>Rhizocola</taxon>
    </lineage>
</organism>
<accession>A0A8J3VIJ6</accession>
<dbReference type="Proteomes" id="UP000612899">
    <property type="component" value="Unassembled WGS sequence"/>
</dbReference>